<feature type="compositionally biased region" description="Low complexity" evidence="1">
    <location>
        <begin position="423"/>
        <end position="437"/>
    </location>
</feature>
<feature type="compositionally biased region" description="Low complexity" evidence="1">
    <location>
        <begin position="327"/>
        <end position="337"/>
    </location>
</feature>
<feature type="compositionally biased region" description="Polar residues" evidence="1">
    <location>
        <begin position="548"/>
        <end position="559"/>
    </location>
</feature>
<feature type="region of interest" description="Disordered" evidence="1">
    <location>
        <begin position="866"/>
        <end position="936"/>
    </location>
</feature>
<dbReference type="Proteomes" id="UP000256964">
    <property type="component" value="Unassembled WGS sequence"/>
</dbReference>
<feature type="region of interest" description="Disordered" evidence="1">
    <location>
        <begin position="197"/>
        <end position="228"/>
    </location>
</feature>
<evidence type="ECO:0000256" key="1">
    <source>
        <dbReference type="SAM" id="MobiDB-lite"/>
    </source>
</evidence>
<reference evidence="2 3" key="1">
    <citation type="journal article" date="2018" name="Biotechnol. Biofuels">
        <title>Integrative visual omics of the white-rot fungus Polyporus brumalis exposes the biotechnological potential of its oxidative enzymes for delignifying raw plant biomass.</title>
        <authorList>
            <person name="Miyauchi S."/>
            <person name="Rancon A."/>
            <person name="Drula E."/>
            <person name="Hage H."/>
            <person name="Chaduli D."/>
            <person name="Favel A."/>
            <person name="Grisel S."/>
            <person name="Henrissat B."/>
            <person name="Herpoel-Gimbert I."/>
            <person name="Ruiz-Duenas F.J."/>
            <person name="Chevret D."/>
            <person name="Hainaut M."/>
            <person name="Lin J."/>
            <person name="Wang M."/>
            <person name="Pangilinan J."/>
            <person name="Lipzen A."/>
            <person name="Lesage-Meessen L."/>
            <person name="Navarro D."/>
            <person name="Riley R."/>
            <person name="Grigoriev I.V."/>
            <person name="Zhou S."/>
            <person name="Raouche S."/>
            <person name="Rosso M.N."/>
        </authorList>
    </citation>
    <scope>NUCLEOTIDE SEQUENCE [LARGE SCALE GENOMIC DNA]</scope>
    <source>
        <strain evidence="2 3">BRFM 1820</strain>
    </source>
</reference>
<evidence type="ECO:0000313" key="3">
    <source>
        <dbReference type="Proteomes" id="UP000256964"/>
    </source>
</evidence>
<feature type="compositionally biased region" description="Basic and acidic residues" evidence="1">
    <location>
        <begin position="413"/>
        <end position="422"/>
    </location>
</feature>
<feature type="compositionally biased region" description="Basic and acidic residues" evidence="1">
    <location>
        <begin position="1068"/>
        <end position="1087"/>
    </location>
</feature>
<feature type="compositionally biased region" description="Polar residues" evidence="1">
    <location>
        <begin position="575"/>
        <end position="599"/>
    </location>
</feature>
<feature type="compositionally biased region" description="Basic and acidic residues" evidence="1">
    <location>
        <begin position="1183"/>
        <end position="1198"/>
    </location>
</feature>
<feature type="compositionally biased region" description="Acidic residues" evidence="1">
    <location>
        <begin position="218"/>
        <end position="228"/>
    </location>
</feature>
<protein>
    <submittedName>
        <fullName evidence="2">Uncharacterized protein</fullName>
    </submittedName>
</protein>
<feature type="compositionally biased region" description="Polar residues" evidence="1">
    <location>
        <begin position="1201"/>
        <end position="1210"/>
    </location>
</feature>
<feature type="region of interest" description="Disordered" evidence="1">
    <location>
        <begin position="249"/>
        <end position="843"/>
    </location>
</feature>
<sequence length="1272" mass="135037">MLPAHRIVRNFGCGSVSYLLQSRDSWSLLSDLYPPPEPPLTTPTVVPAPKSTAPMSLTVFPNRLNTPSHSPYSRSPGTTFSPRSAFSVWPPAMYRPPPPRLDTTYKLPRDPSNWVDTDLLSYVDSHYTASESLSAVELIRDNRLTPRALWFLQTDHDALTHLASDQSLREFVLELAQSVQPAVSPTTPRVKHIRRLSHDFAHPPPPPTPPPPSPSLPEESELEEDDDVAESVISDWALDGDNDEIQEVREAPSADAAPAEATPGPALAPHADPANGENTLGLDIGGEPTHSSEPVEPTPQPTASTSSGEESLIDFQDAPESASQASPEPFADAPEAVDAAEDAQVCPQTTEEPTPVQREDAEDPLPSSHVPEATDEPPSGASRRVDPFASQNASEGADSGESPGMFGPDDDLGDPKAQRGEAETTAEPSASEETPASVADRPEERAGSEVPTAVEAEREPPEPSRPDASTSHSTTGDAESSHRDAAPEIRAEVKSGDGEPTHAVEPELPMKPEAKPSPTPPEGFPESVAAVDKLVSPSPVEEELVASTGLNGERVTSSPDVGESEHGAGDEEEALSTSQQGQESIADAASTTTQQGSDETSGHVDVQDASQEKQSPQSPSPPAAVDSERRPDELNTALSGDDREADALKSKLGAVEEPTLLSPGAQTTPDIPTTEVTVENSTAMRGGELSQAEKGMQRILGEEVREAQETAARSEERDEQADEPEAEDGTQAESDDTREVKSDSRHEPADDGDGAKEQKDPTDTVQATALIALSGLGERVDSAPGQTHTVSSSDPPEDQRSATASFSTETTEHSPSYGDSSQSTADLRPSPTVKLASGSEVVIVGRDSECDYEAGRETQVSCVSAAPGSARLHDGHPSPNFGRAERFGPTPWPPSPGLDSLSRRHRSPPPLNTNVSSLPVSQRSVDTPSRSTVFSPQHTLLSSATKTTGWGALAPRNLFTTVTSFAFNTGSPTSDSSPSTTRDSSQERQPLFSRMTSRPSPPVRSALQPVWDAPKLVSSPTSHGTGSHSESTTAGVLDQAPHKMTPLPAGEAEAMVRKELKTAMSDSLLREGAAHSHTDNAEGRRPTQESSRQELPSVETDDADNEDYVEIRSGDLPEDSDARGSAEQDSETQAQGNEGVDSRRVGGTGADVLDSAQHGQDNDDDANEDLPLAQVALSIIAHRPPEDRQSDQDVRTPDDTGGTTELTTIQRGLPLHMQTELEEESEGPESPSVDVSDNAATEYDIPGYASMTKNQKKRAKEKARKLLKAGAS</sequence>
<organism evidence="2 3">
    <name type="scientific">Lentinus brumalis</name>
    <dbReference type="NCBI Taxonomy" id="2498619"/>
    <lineage>
        <taxon>Eukaryota</taxon>
        <taxon>Fungi</taxon>
        <taxon>Dikarya</taxon>
        <taxon>Basidiomycota</taxon>
        <taxon>Agaricomycotina</taxon>
        <taxon>Agaricomycetes</taxon>
        <taxon>Polyporales</taxon>
        <taxon>Polyporaceae</taxon>
        <taxon>Lentinus</taxon>
    </lineage>
</organism>
<name>A0A371DY62_9APHY</name>
<feature type="compositionally biased region" description="Basic residues" evidence="1">
    <location>
        <begin position="1254"/>
        <end position="1272"/>
    </location>
</feature>
<feature type="compositionally biased region" description="Acidic residues" evidence="1">
    <location>
        <begin position="717"/>
        <end position="734"/>
    </location>
</feature>
<dbReference type="AlphaFoldDB" id="A0A371DY62"/>
<feature type="compositionally biased region" description="Basic and acidic residues" evidence="1">
    <location>
        <begin position="735"/>
        <end position="762"/>
    </location>
</feature>
<feature type="compositionally biased region" description="Low complexity" evidence="1">
    <location>
        <begin position="253"/>
        <end position="269"/>
    </location>
</feature>
<feature type="compositionally biased region" description="Polar residues" evidence="1">
    <location>
        <begin position="912"/>
        <end position="936"/>
    </location>
</feature>
<feature type="compositionally biased region" description="Basic and acidic residues" evidence="1">
    <location>
        <begin position="1109"/>
        <end position="1126"/>
    </location>
</feature>
<feature type="compositionally biased region" description="Polar residues" evidence="1">
    <location>
        <begin position="467"/>
        <end position="478"/>
    </location>
</feature>
<feature type="compositionally biased region" description="Basic and acidic residues" evidence="1">
    <location>
        <begin position="700"/>
        <end position="716"/>
    </location>
</feature>
<dbReference type="STRING" id="139420.A0A371DY62"/>
<feature type="compositionally biased region" description="Basic and acidic residues" evidence="1">
    <location>
        <begin position="479"/>
        <end position="514"/>
    </location>
</feature>
<dbReference type="EMBL" id="KZ857379">
    <property type="protein sequence ID" value="RDX57438.1"/>
    <property type="molecule type" value="Genomic_DNA"/>
</dbReference>
<accession>A0A371DY62</accession>
<feature type="compositionally biased region" description="Low complexity" evidence="1">
    <location>
        <begin position="1018"/>
        <end position="1033"/>
    </location>
</feature>
<proteinExistence type="predicted"/>
<feature type="compositionally biased region" description="Polar residues" evidence="1">
    <location>
        <begin position="784"/>
        <end position="794"/>
    </location>
</feature>
<feature type="compositionally biased region" description="Low complexity" evidence="1">
    <location>
        <begin position="971"/>
        <end position="983"/>
    </location>
</feature>
<feature type="compositionally biased region" description="Basic and acidic residues" evidence="1">
    <location>
        <begin position="640"/>
        <end position="649"/>
    </location>
</feature>
<evidence type="ECO:0000313" key="2">
    <source>
        <dbReference type="EMBL" id="RDX57438.1"/>
    </source>
</evidence>
<gene>
    <name evidence="2" type="ORF">OH76DRAFT_1467863</name>
</gene>
<dbReference type="OrthoDB" id="2758737at2759"/>
<feature type="compositionally biased region" description="Acidic residues" evidence="1">
    <location>
        <begin position="1099"/>
        <end position="1108"/>
    </location>
</feature>
<feature type="compositionally biased region" description="Pro residues" evidence="1">
    <location>
        <begin position="202"/>
        <end position="215"/>
    </location>
</feature>
<feature type="compositionally biased region" description="Polar residues" evidence="1">
    <location>
        <begin position="664"/>
        <end position="683"/>
    </location>
</feature>
<keyword evidence="3" id="KW-1185">Reference proteome</keyword>
<feature type="region of interest" description="Disordered" evidence="1">
    <location>
        <begin position="968"/>
        <end position="1272"/>
    </location>
</feature>
<feature type="compositionally biased region" description="Basic and acidic residues" evidence="1">
    <location>
        <begin position="455"/>
        <end position="465"/>
    </location>
</feature>